<reference evidence="2 3" key="1">
    <citation type="submission" date="2018-10" db="EMBL/GenBank/DDBJ databases">
        <title>Genomic Encyclopedia of Archaeal and Bacterial Type Strains, Phase II (KMG-II): from individual species to whole genera.</title>
        <authorList>
            <person name="Goeker M."/>
        </authorList>
    </citation>
    <scope>NUCLEOTIDE SEQUENCE [LARGE SCALE GENOMIC DNA]</scope>
    <source>
        <strain evidence="2 3">DSM 14954</strain>
    </source>
</reference>
<dbReference type="Proteomes" id="UP000278962">
    <property type="component" value="Unassembled WGS sequence"/>
</dbReference>
<evidence type="ECO:0000256" key="1">
    <source>
        <dbReference type="SAM" id="SignalP"/>
    </source>
</evidence>
<proteinExistence type="predicted"/>
<accession>A0A660L339</accession>
<organism evidence="2 3">
    <name type="scientific">Solirubrobacter pauli</name>
    <dbReference type="NCBI Taxonomy" id="166793"/>
    <lineage>
        <taxon>Bacteria</taxon>
        <taxon>Bacillati</taxon>
        <taxon>Actinomycetota</taxon>
        <taxon>Thermoleophilia</taxon>
        <taxon>Solirubrobacterales</taxon>
        <taxon>Solirubrobacteraceae</taxon>
        <taxon>Solirubrobacter</taxon>
    </lineage>
</organism>
<sequence>MSRPLTALSVGALLLAATPAVADAKNYKGKTSQKRSVSLRTGADGVINKASLRWRAPCGQGYFWHGATGYRPPFDAATPDAFHDEGTYRTRAKNGERSRVTTTLTGQRDPATDRWTGTFAVKVMVSKRGKVIDRCELKRVTWTAK</sequence>
<keyword evidence="1" id="KW-0732">Signal</keyword>
<gene>
    <name evidence="2" type="ORF">C8N24_5370</name>
</gene>
<dbReference type="EMBL" id="RBIL01000002">
    <property type="protein sequence ID" value="RKQ87349.1"/>
    <property type="molecule type" value="Genomic_DNA"/>
</dbReference>
<feature type="chain" id="PRO_5025069656" evidence="1">
    <location>
        <begin position="23"/>
        <end position="145"/>
    </location>
</feature>
<name>A0A660L339_9ACTN</name>
<keyword evidence="3" id="KW-1185">Reference proteome</keyword>
<evidence type="ECO:0000313" key="2">
    <source>
        <dbReference type="EMBL" id="RKQ87349.1"/>
    </source>
</evidence>
<comment type="caution">
    <text evidence="2">The sequence shown here is derived from an EMBL/GenBank/DDBJ whole genome shotgun (WGS) entry which is preliminary data.</text>
</comment>
<feature type="signal peptide" evidence="1">
    <location>
        <begin position="1"/>
        <end position="22"/>
    </location>
</feature>
<dbReference type="OrthoDB" id="9880874at2"/>
<protein>
    <submittedName>
        <fullName evidence="2">Uncharacterized protein</fullName>
    </submittedName>
</protein>
<evidence type="ECO:0000313" key="3">
    <source>
        <dbReference type="Proteomes" id="UP000278962"/>
    </source>
</evidence>
<dbReference type="AlphaFoldDB" id="A0A660L339"/>
<dbReference type="RefSeq" id="WP_121255821.1">
    <property type="nucleotide sequence ID" value="NZ_RBIL01000002.1"/>
</dbReference>